<protein>
    <submittedName>
        <fullName evidence="2">Uncharacterized protein</fullName>
    </submittedName>
</protein>
<dbReference type="AlphaFoldDB" id="A0A2K8SVK2"/>
<gene>
    <name evidence="2" type="ORF">COO91_05446</name>
</gene>
<organism evidence="2 3">
    <name type="scientific">Nostoc flagelliforme CCNUN1</name>
    <dbReference type="NCBI Taxonomy" id="2038116"/>
    <lineage>
        <taxon>Bacteria</taxon>
        <taxon>Bacillati</taxon>
        <taxon>Cyanobacteriota</taxon>
        <taxon>Cyanophyceae</taxon>
        <taxon>Nostocales</taxon>
        <taxon>Nostocaceae</taxon>
        <taxon>Nostoc</taxon>
    </lineage>
</organism>
<keyword evidence="1" id="KW-1133">Transmembrane helix</keyword>
<evidence type="ECO:0000313" key="3">
    <source>
        <dbReference type="Proteomes" id="UP000232003"/>
    </source>
</evidence>
<feature type="transmembrane region" description="Helical" evidence="1">
    <location>
        <begin position="12"/>
        <end position="34"/>
    </location>
</feature>
<keyword evidence="1" id="KW-0812">Transmembrane</keyword>
<evidence type="ECO:0000256" key="1">
    <source>
        <dbReference type="SAM" id="Phobius"/>
    </source>
</evidence>
<sequence>MQYSFFLAPFLAYFSVLMMYLIAAGSAVTLFCHFPGGRSLEAS</sequence>
<keyword evidence="1" id="KW-0472">Membrane</keyword>
<dbReference type="KEGG" id="nfl:COO91_05446"/>
<evidence type="ECO:0000313" key="2">
    <source>
        <dbReference type="EMBL" id="AUB39452.1"/>
    </source>
</evidence>
<accession>A0A2K8SVK2</accession>
<name>A0A2K8SVK2_9NOSO</name>
<proteinExistence type="predicted"/>
<keyword evidence="3" id="KW-1185">Reference proteome</keyword>
<reference evidence="2 3" key="1">
    <citation type="submission" date="2017-11" db="EMBL/GenBank/DDBJ databases">
        <title>Complete genome of a free-living desiccation-tolerant cyanobacterium and its photosynthetic adaptation to extreme terrestrial habitat.</title>
        <authorList>
            <person name="Shang J."/>
        </authorList>
    </citation>
    <scope>NUCLEOTIDE SEQUENCE [LARGE SCALE GENOMIC DNA]</scope>
    <source>
        <strain evidence="2 3">CCNUN1</strain>
    </source>
</reference>
<dbReference type="EMBL" id="CP024785">
    <property type="protein sequence ID" value="AUB39452.1"/>
    <property type="molecule type" value="Genomic_DNA"/>
</dbReference>
<dbReference type="Proteomes" id="UP000232003">
    <property type="component" value="Chromosome"/>
</dbReference>